<dbReference type="GO" id="GO:0006412">
    <property type="term" value="P:translation"/>
    <property type="evidence" value="ECO:0007669"/>
    <property type="project" value="UniProtKB-KW"/>
</dbReference>
<evidence type="ECO:0000256" key="2">
    <source>
        <dbReference type="ARBA" id="ARBA00022598"/>
    </source>
</evidence>
<dbReference type="GO" id="GO:0005739">
    <property type="term" value="C:mitochondrion"/>
    <property type="evidence" value="ECO:0007669"/>
    <property type="project" value="TreeGrafter"/>
</dbReference>
<dbReference type="GO" id="GO:0006264">
    <property type="term" value="P:mitochondrial DNA replication"/>
    <property type="evidence" value="ECO:0007669"/>
    <property type="project" value="TreeGrafter"/>
</dbReference>
<dbReference type="InterPro" id="IPR036621">
    <property type="entry name" value="Anticodon-bd_dom_sf"/>
</dbReference>
<dbReference type="InterPro" id="IPR006195">
    <property type="entry name" value="aa-tRNA-synth_II"/>
</dbReference>
<dbReference type="GO" id="GO:0004812">
    <property type="term" value="F:aminoacyl-tRNA ligase activity"/>
    <property type="evidence" value="ECO:0007669"/>
    <property type="project" value="UniProtKB-KW"/>
</dbReference>
<evidence type="ECO:0000256" key="5">
    <source>
        <dbReference type="ARBA" id="ARBA00022917"/>
    </source>
</evidence>
<evidence type="ECO:0000256" key="4">
    <source>
        <dbReference type="ARBA" id="ARBA00022840"/>
    </source>
</evidence>
<dbReference type="Pfam" id="PF03129">
    <property type="entry name" value="HGTP_anticodon"/>
    <property type="match status" value="1"/>
</dbReference>
<keyword evidence="5" id="KW-0648">Protein biosynthesis</keyword>
<dbReference type="Gene3D" id="3.30.930.10">
    <property type="entry name" value="Bira Bifunctional Protein, Domain 2"/>
    <property type="match status" value="1"/>
</dbReference>
<evidence type="ECO:0000256" key="1">
    <source>
        <dbReference type="ARBA" id="ARBA00022490"/>
    </source>
</evidence>
<protein>
    <recommendedName>
        <fullName evidence="7">Aminoacyl-transfer RNA synthetases class-II family profile domain-containing protein</fullName>
    </recommendedName>
</protein>
<dbReference type="InterPro" id="IPR045864">
    <property type="entry name" value="aa-tRNA-synth_II/BPL/LPL"/>
</dbReference>
<feature type="domain" description="Aminoacyl-transfer RNA synthetases class-II family profile" evidence="7">
    <location>
        <begin position="1"/>
        <end position="154"/>
    </location>
</feature>
<dbReference type="SUPFAM" id="SSF55681">
    <property type="entry name" value="Class II aaRS and biotin synthetases"/>
    <property type="match status" value="1"/>
</dbReference>
<keyword evidence="2" id="KW-0436">Ligase</keyword>
<keyword evidence="3" id="KW-0547">Nucleotide-binding</keyword>
<evidence type="ECO:0000256" key="6">
    <source>
        <dbReference type="ARBA" id="ARBA00023146"/>
    </source>
</evidence>
<reference evidence="8" key="1">
    <citation type="submission" date="2021-01" db="EMBL/GenBank/DDBJ databases">
        <authorList>
            <person name="Corre E."/>
            <person name="Pelletier E."/>
            <person name="Niang G."/>
            <person name="Scheremetjew M."/>
            <person name="Finn R."/>
            <person name="Kale V."/>
            <person name="Holt S."/>
            <person name="Cochrane G."/>
            <person name="Meng A."/>
            <person name="Brown T."/>
            <person name="Cohen L."/>
        </authorList>
    </citation>
    <scope>NUCLEOTIDE SEQUENCE</scope>
    <source>
        <strain evidence="8">CCMP281</strain>
    </source>
</reference>
<dbReference type="InterPro" id="IPR027031">
    <property type="entry name" value="Gly-tRNA_synthase/POLG2"/>
</dbReference>
<evidence type="ECO:0000256" key="3">
    <source>
        <dbReference type="ARBA" id="ARBA00022741"/>
    </source>
</evidence>
<sequence length="243" mass="28112">MEIEYFIPPDEDVWPKYHEEWLQTSYKWLLSIGLKPELLSFDVHPSHKLAHYARACTDIMFKFPFGTQELQGVAARGCFDLTQHAGASGKSMEYYDDVRKEKYVPHVIEPSIGVDRLMLAVLCSAYKEDEVGGEKRSLLQFHPRLAPIKAAVLPLVKNKPELMEKARAIFTRLQRRYYVQFDAAGAIGRRYRRMDEVGTPYCITVDFDTLEDDTVTLRDRDTTEQRRVSVAELIEFLEEQIDG</sequence>
<dbReference type="PRINTS" id="PR01043">
    <property type="entry name" value="TRNASYNTHGLY"/>
</dbReference>
<dbReference type="Gene3D" id="3.40.50.800">
    <property type="entry name" value="Anticodon-binding domain"/>
    <property type="match status" value="1"/>
</dbReference>
<keyword evidence="4" id="KW-0067">ATP-binding</keyword>
<keyword evidence="6" id="KW-0030">Aminoacyl-tRNA synthetase</keyword>
<dbReference type="PANTHER" id="PTHR10745:SF8">
    <property type="entry name" value="DNA POLYMERASE SUBUNIT GAMMA-2, MITOCHONDRIAL"/>
    <property type="match status" value="1"/>
</dbReference>
<dbReference type="FunFam" id="3.40.50.800:FF:000002">
    <property type="entry name" value="Glycine--tRNA ligase"/>
    <property type="match status" value="1"/>
</dbReference>
<dbReference type="AlphaFoldDB" id="A0A7S3AL73"/>
<name>A0A7S3AL73_9EUKA</name>
<dbReference type="SUPFAM" id="SSF52954">
    <property type="entry name" value="Class II aaRS ABD-related"/>
    <property type="match status" value="1"/>
</dbReference>
<proteinExistence type="predicted"/>
<dbReference type="CDD" id="cd00858">
    <property type="entry name" value="GlyRS_anticodon"/>
    <property type="match status" value="1"/>
</dbReference>
<dbReference type="EMBL" id="HBHX01011782">
    <property type="protein sequence ID" value="CAE0105898.1"/>
    <property type="molecule type" value="Transcribed_RNA"/>
</dbReference>
<dbReference type="PROSITE" id="PS50862">
    <property type="entry name" value="AA_TRNA_LIGASE_II"/>
    <property type="match status" value="1"/>
</dbReference>
<dbReference type="GO" id="GO:0044281">
    <property type="term" value="P:small molecule metabolic process"/>
    <property type="evidence" value="ECO:0007669"/>
    <property type="project" value="UniProtKB-ARBA"/>
</dbReference>
<dbReference type="GO" id="GO:0005524">
    <property type="term" value="F:ATP binding"/>
    <property type="evidence" value="ECO:0007669"/>
    <property type="project" value="UniProtKB-KW"/>
</dbReference>
<organism evidence="8">
    <name type="scientific">Haptolina ericina</name>
    <dbReference type="NCBI Taxonomy" id="156174"/>
    <lineage>
        <taxon>Eukaryota</taxon>
        <taxon>Haptista</taxon>
        <taxon>Haptophyta</taxon>
        <taxon>Prymnesiophyceae</taxon>
        <taxon>Prymnesiales</taxon>
        <taxon>Prymnesiaceae</taxon>
        <taxon>Haptolina</taxon>
    </lineage>
</organism>
<evidence type="ECO:0000259" key="7">
    <source>
        <dbReference type="PROSITE" id="PS50862"/>
    </source>
</evidence>
<keyword evidence="1" id="KW-0963">Cytoplasm</keyword>
<dbReference type="InterPro" id="IPR004154">
    <property type="entry name" value="Anticodon-bd"/>
</dbReference>
<gene>
    <name evidence="8" type="ORF">HERI1096_LOCUS6556</name>
</gene>
<accession>A0A7S3AL73</accession>
<dbReference type="PANTHER" id="PTHR10745">
    <property type="entry name" value="GLYCYL-TRNA SYNTHETASE/DNA POLYMERASE SUBUNIT GAMMA-2"/>
    <property type="match status" value="1"/>
</dbReference>
<evidence type="ECO:0000313" key="8">
    <source>
        <dbReference type="EMBL" id="CAE0105898.1"/>
    </source>
</evidence>